<dbReference type="Proteomes" id="UP000186601">
    <property type="component" value="Unassembled WGS sequence"/>
</dbReference>
<evidence type="ECO:0000313" key="1">
    <source>
        <dbReference type="EMBL" id="PSR74034.1"/>
    </source>
</evidence>
<name>A0A2R6NPJ7_9APHY</name>
<protein>
    <submittedName>
        <fullName evidence="1">Uncharacterized protein</fullName>
    </submittedName>
</protein>
<dbReference type="EMBL" id="MLYV02001032">
    <property type="protein sequence ID" value="PSR74034.1"/>
    <property type="molecule type" value="Genomic_DNA"/>
</dbReference>
<proteinExistence type="predicted"/>
<sequence>MLRMGRKYEVPRLFEEAVRRLKFCFPTTLRGLDAFRAAKILPIQNVWDGDVLFKIINTIQGSEFEPELDYLLPSAFFACTLLDNKTLLKAARDDAMTINFLDAVFGGRQRLTSAFLREDQLFAGEDLPRCVQWGLNCQTTPALHQTIKGVFVKVLTANDPFIELERFLRDEGARNGGICTLCVADIVARYNRGRAEVWKTLPSLFGLEIAEGWPRTA</sequence>
<dbReference type="AlphaFoldDB" id="A0A2R6NPJ7"/>
<evidence type="ECO:0000313" key="2">
    <source>
        <dbReference type="Proteomes" id="UP000186601"/>
    </source>
</evidence>
<gene>
    <name evidence="1" type="ORF">PHLCEN_2v10173</name>
</gene>
<accession>A0A2R6NPJ7</accession>
<organism evidence="1 2">
    <name type="scientific">Hermanssonia centrifuga</name>
    <dbReference type="NCBI Taxonomy" id="98765"/>
    <lineage>
        <taxon>Eukaryota</taxon>
        <taxon>Fungi</taxon>
        <taxon>Dikarya</taxon>
        <taxon>Basidiomycota</taxon>
        <taxon>Agaricomycotina</taxon>
        <taxon>Agaricomycetes</taxon>
        <taxon>Polyporales</taxon>
        <taxon>Meruliaceae</taxon>
        <taxon>Hermanssonia</taxon>
    </lineage>
</organism>
<dbReference type="STRING" id="98765.A0A2R6NPJ7"/>
<comment type="caution">
    <text evidence="1">The sequence shown here is derived from an EMBL/GenBank/DDBJ whole genome shotgun (WGS) entry which is preliminary data.</text>
</comment>
<keyword evidence="2" id="KW-1185">Reference proteome</keyword>
<dbReference type="OrthoDB" id="3036049at2759"/>
<reference evidence="1 2" key="1">
    <citation type="submission" date="2018-02" db="EMBL/GenBank/DDBJ databases">
        <title>Genome sequence of the basidiomycete white-rot fungus Phlebia centrifuga.</title>
        <authorList>
            <person name="Granchi Z."/>
            <person name="Peng M."/>
            <person name="de Vries R.P."/>
            <person name="Hilden K."/>
            <person name="Makela M.R."/>
            <person name="Grigoriev I."/>
            <person name="Riley R."/>
        </authorList>
    </citation>
    <scope>NUCLEOTIDE SEQUENCE [LARGE SCALE GENOMIC DNA]</scope>
    <source>
        <strain evidence="1 2">FBCC195</strain>
    </source>
</reference>